<dbReference type="EMBL" id="DRPZ01000212">
    <property type="protein sequence ID" value="HGY10037.1"/>
    <property type="molecule type" value="Genomic_DNA"/>
</dbReference>
<comment type="caution">
    <text evidence="1">The sequence shown here is derived from an EMBL/GenBank/DDBJ whole genome shotgun (WGS) entry which is preliminary data.</text>
</comment>
<proteinExistence type="predicted"/>
<protein>
    <submittedName>
        <fullName evidence="1">Uncharacterized protein</fullName>
    </submittedName>
</protein>
<organism evidence="1">
    <name type="scientific">Oceanithermus profundus</name>
    <dbReference type="NCBI Taxonomy" id="187137"/>
    <lineage>
        <taxon>Bacteria</taxon>
        <taxon>Thermotogati</taxon>
        <taxon>Deinococcota</taxon>
        <taxon>Deinococci</taxon>
        <taxon>Thermales</taxon>
        <taxon>Thermaceae</taxon>
        <taxon>Oceanithermus</taxon>
    </lineage>
</organism>
<reference evidence="1" key="1">
    <citation type="journal article" date="2020" name="mSystems">
        <title>Genome- and Community-Level Interaction Insights into Carbon Utilization and Element Cycling Functions of Hydrothermarchaeota in Hydrothermal Sediment.</title>
        <authorList>
            <person name="Zhou Z."/>
            <person name="Liu Y."/>
            <person name="Xu W."/>
            <person name="Pan J."/>
            <person name="Luo Z.H."/>
            <person name="Li M."/>
        </authorList>
    </citation>
    <scope>NUCLEOTIDE SEQUENCE [LARGE SCALE GENOMIC DNA]</scope>
    <source>
        <strain evidence="1">HyVt-570</strain>
    </source>
</reference>
<evidence type="ECO:0000313" key="1">
    <source>
        <dbReference type="EMBL" id="HGY10037.1"/>
    </source>
</evidence>
<dbReference type="Proteomes" id="UP000885759">
    <property type="component" value="Unassembled WGS sequence"/>
</dbReference>
<dbReference type="AlphaFoldDB" id="A0A7C4ZHI5"/>
<name>A0A7C4ZHI5_9DEIN</name>
<sequence length="84" mass="9828">MRRWWKVAWVAGVLEGWSHVARVWLRRPPAWVWEQRQARTGLELERPYYPARGSQGIVLVPKDAFLQEVEDLLFTSTAPPEGSR</sequence>
<gene>
    <name evidence="1" type="ORF">ENK37_08320</name>
</gene>
<accession>A0A7C4ZHI5</accession>